<evidence type="ECO:0008006" key="4">
    <source>
        <dbReference type="Google" id="ProtNLM"/>
    </source>
</evidence>
<feature type="region of interest" description="Disordered" evidence="1">
    <location>
        <begin position="376"/>
        <end position="395"/>
    </location>
</feature>
<protein>
    <recommendedName>
        <fullName evidence="4">Fibronectin type-III domain-containing protein</fullName>
    </recommendedName>
</protein>
<name>A0A8G1UFG1_9ACTN</name>
<evidence type="ECO:0000313" key="3">
    <source>
        <dbReference type="Proteomes" id="UP000267408"/>
    </source>
</evidence>
<dbReference type="AlphaFoldDB" id="A0A8G1UFG1"/>
<dbReference type="InterPro" id="IPR013783">
    <property type="entry name" value="Ig-like_fold"/>
</dbReference>
<sequence>MAVHLRALSPSGTLLGLLPYPADVKTQAEHNGPGALSFTYPRNAIGAALLSGDDPRICLVVDGVEQPERYLLEDDGDDPADDAGAARPIQVGCRGALALLERAIIYPVGHSAGQPVTGLDAHFPFANATPGAIISTLLQRAQERGALPEIEWDFTSSVDSAGQPWPTTYTVQYDAGGDLLKTVQSITDAGWADVRMDGYRLRAYVPDTACAVDHPDVVLYLGRDVLKGPRQRSRRQVRSYLLAAGDGGNLAEVVNPTAAARYGRREAFDGRGGITDAQTLAELARVTLGGMAAAAEGFTVELDPRAGDGQDRLPPAGHYLRYDQRRLSPTELEPLRVRTIATTYDASGQPGVSLELNDLFVEQRIRVQRQLDALTNGSATASRTPLPPLGDRNDTVAPDRPAAVLLGSWAYLDADGQQHAALAVSWPEVTHNADGTAYDDAGAYLVSYLLPGLPLGGEDPQWSPEQTVHGTIAHYDQLPAGQRLQARVRTVDASGNSSDWRLSEEAVLASDTTPPPVPSAPAVARLIGGIRASWDGLGAQGEPMPADFAHVEVHISTAAGFTPNPETVTDRLAGAAAAPITGLAYGTTYYMKLVAVDRAGNASAPSAEASAVPDMVIGSDLADKILTAGKWADVERASLQTSFFTGFATDDARWAKTAGDSDAAWTTAARPDAPTGGRALVATRTVRLEWAENLLLDPAVLYRMSVRVRQTAGTPSTLTVGLVGVAADGTTRIGQPFPVSANATQLAVGTGWVTLTGFLKGYGPTTGPFWTAQPDPQRPTTLHPDVRYVRPLLLLNTGGGTTAVTEVDMLTLELLEFPPNIIGSVQIADATIVGAKIALATIQDAHIGTVSATKLTVGQLNADVTVAARIKTANSGARVELNSGGIEAWNTAGVKTVAVSAATGDVKLVGGLASGTSGQRIEINPVAGLPEIRFFPSSGNNYAFINAVGGSNGAAYIGLNSGTFTANGQTAAYRLYMTDSAAALETIRTDTQETWGGTVRMTAADGAALAYFTQGTLHGYVTAQNWGANLGRRNDDGGTSELWLDNPAIQYRGTFPNYWYADPDYGWFTGTVQKNSWASLALGYGPTMVSDMVPIVTFRDSGAVRAWQVTASSTTGFTTALASTSAGGSVGFWCYRI</sequence>
<accession>A0A8G1UFG1</accession>
<dbReference type="Proteomes" id="UP000267408">
    <property type="component" value="Unassembled WGS sequence"/>
</dbReference>
<proteinExistence type="predicted"/>
<evidence type="ECO:0000313" key="2">
    <source>
        <dbReference type="EMBL" id="ROR42942.1"/>
    </source>
</evidence>
<dbReference type="RefSeq" id="WP_100836995.1">
    <property type="nucleotide sequence ID" value="NZ_RJVJ01000001.1"/>
</dbReference>
<gene>
    <name evidence="2" type="ORF">EDD39_1077</name>
</gene>
<dbReference type="EMBL" id="RJVJ01000001">
    <property type="protein sequence ID" value="ROR42942.1"/>
    <property type="molecule type" value="Genomic_DNA"/>
</dbReference>
<reference evidence="2 3" key="1">
    <citation type="submission" date="2018-11" db="EMBL/GenBank/DDBJ databases">
        <title>Sequencing the genomes of 1000 actinobacteria strains.</title>
        <authorList>
            <person name="Klenk H.-P."/>
        </authorList>
    </citation>
    <scope>NUCLEOTIDE SEQUENCE [LARGE SCALE GENOMIC DNA]</scope>
    <source>
        <strain evidence="2 3">DSM 44780</strain>
    </source>
</reference>
<comment type="caution">
    <text evidence="2">The sequence shown here is derived from an EMBL/GenBank/DDBJ whole genome shotgun (WGS) entry which is preliminary data.</text>
</comment>
<dbReference type="GO" id="GO:0005975">
    <property type="term" value="P:carbohydrate metabolic process"/>
    <property type="evidence" value="ECO:0007669"/>
    <property type="project" value="UniProtKB-ARBA"/>
</dbReference>
<dbReference type="Gene3D" id="2.60.40.10">
    <property type="entry name" value="Immunoglobulins"/>
    <property type="match status" value="1"/>
</dbReference>
<evidence type="ECO:0000256" key="1">
    <source>
        <dbReference type="SAM" id="MobiDB-lite"/>
    </source>
</evidence>
<dbReference type="OrthoDB" id="3490739at2"/>
<organism evidence="2 3">
    <name type="scientific">Kitasatospora cineracea</name>
    <dbReference type="NCBI Taxonomy" id="88074"/>
    <lineage>
        <taxon>Bacteria</taxon>
        <taxon>Bacillati</taxon>
        <taxon>Actinomycetota</taxon>
        <taxon>Actinomycetes</taxon>
        <taxon>Kitasatosporales</taxon>
        <taxon>Streptomycetaceae</taxon>
        <taxon>Kitasatospora</taxon>
    </lineage>
</organism>